<comment type="similarity">
    <text evidence="1">Belongs to the peptidase M1 family.</text>
</comment>
<dbReference type="Gene3D" id="1.25.50.20">
    <property type="match status" value="1"/>
</dbReference>
<keyword evidence="3" id="KW-0472">Membrane</keyword>
<dbReference type="FunFam" id="2.60.40.1910:FF:000006">
    <property type="entry name" value="Aminopeptidase"/>
    <property type="match status" value="1"/>
</dbReference>
<dbReference type="SUPFAM" id="SSF63737">
    <property type="entry name" value="Leukotriene A4 hydrolase N-terminal domain"/>
    <property type="match status" value="1"/>
</dbReference>
<keyword evidence="8" id="KW-0031">Aminopeptidase</keyword>
<dbReference type="SUPFAM" id="SSF55486">
    <property type="entry name" value="Metalloproteases ('zincins'), catalytic domain"/>
    <property type="match status" value="1"/>
</dbReference>
<evidence type="ECO:0000259" key="5">
    <source>
        <dbReference type="Pfam" id="PF11838"/>
    </source>
</evidence>
<dbReference type="InterPro" id="IPR014782">
    <property type="entry name" value="Peptidase_M1_dom"/>
</dbReference>
<protein>
    <submittedName>
        <fullName evidence="8">Aminopeptidase N</fullName>
    </submittedName>
</protein>
<proteinExistence type="inferred from homology"/>
<gene>
    <name evidence="8" type="primary">LOC105361779</name>
</gene>
<evidence type="ECO:0000313" key="8">
    <source>
        <dbReference type="RefSeq" id="XP_011497354.1"/>
    </source>
</evidence>
<evidence type="ECO:0000259" key="4">
    <source>
        <dbReference type="Pfam" id="PF01433"/>
    </source>
</evidence>
<feature type="region of interest" description="Disordered" evidence="2">
    <location>
        <begin position="166"/>
        <end position="195"/>
    </location>
</feature>
<dbReference type="InterPro" id="IPR042097">
    <property type="entry name" value="Aminopeptidase_N-like_N_sf"/>
</dbReference>
<reference evidence="8" key="1">
    <citation type="submission" date="2025-08" db="UniProtKB">
        <authorList>
            <consortium name="RefSeq"/>
        </authorList>
    </citation>
    <scope>IDENTIFICATION</scope>
</reference>
<dbReference type="Proteomes" id="UP000695007">
    <property type="component" value="Unplaced"/>
</dbReference>
<sequence>MRRGSVTTYVDDGRRHSAGMVTPEYRSNNRQEFTVNDIDYERTGGCFVSYRKIAFAFVFFLAFVIAAAFIGVYIGSPPDKALQDVLAVLSNDEELPEKYVLSSSIQPVRYNIKLAPIPETEEGHVKLQGRVIIDFQQNGISGPNQLVLNSKHLTYKSCRLLIHDKMENSTSNQPSASRRRKRDTEDVKNDTTATTVGNETVVTTIATTTLPTVLNDTVKAVENTTQHPQIEKNRLFELPLSKTELKISANKTDANGSIYVIFLEKSLQKGNYSLEIDYEATVDDRVLYTRNIKKNNSSKPVIVSMLKPTNAPRLFPTFDETRLKASFELNLLHSNDLKALSNMPLINSSDSNGIMDNTDNLTVDIFGETQTMSAHNFVFVIGNFEFLGEVPIDETPLLKKQVIGYWGDAEHKTQDFYLRDKISPIVTAYAELFQGLARPTKNLSLVAMPVDFDGLSAPGLIIIKESLFYAAASSPSFLKTKALVSLIGFFGQQWLGGLAEAKNWTDAWFIEGSILYLQYALIDKIDPNLEVSKDFLIDVQLEAMENDGYFLSKALDSKIDRTYIEAFDLFDNYRKGACLISMLNDVLNGNSFRSGYAEFLRRWSRSNSDSDEFLHALVGNMTTEVESTNMTKAFTSWTRQPGYPLVNVTWIHENSTVVIRQGKFNFDELWNKEKRSTSTDLWWLPLTYVTSEGNWLKPTTIWMKGTNELTLKNIPYTGNNSWIIVNVNRTGYFRVNYDAANWRSIIDILRTKHDDIPMATRTSLVDDALSLARQGSISYELAFELITYLGPHERNYGPWAAFARHARQLDFALYETIAYPNYQKFMRNLVATLFDEMEAKIDEGTALAMLSVRLACTYEYKKCTTWGRNKWDDLFKNNNENTLLKHVRETVYCSGARGGGPEELSYLMQKSEEATDMDERSRLLSAFGCFQSPWILKKILVEVLRTNKYSHSDVKVILQSYAKNPAAAQTTSRFIQEQWTQIVQRFSNSYWIMKAFVEAATKFLFTEIDLHEFNVFRDKNIDSLKMVGHWVALNEIKAFSWIYRLKESTENIQNWLKSHTNSTV</sequence>
<dbReference type="PANTHER" id="PTHR11533">
    <property type="entry name" value="PROTEASE M1 ZINC METALLOPROTEASE"/>
    <property type="match status" value="1"/>
</dbReference>
<dbReference type="Gene3D" id="2.60.40.1910">
    <property type="match status" value="1"/>
</dbReference>
<dbReference type="Gene3D" id="1.10.390.10">
    <property type="entry name" value="Neutral Protease Domain 2"/>
    <property type="match status" value="1"/>
</dbReference>
<keyword evidence="8" id="KW-0378">Hydrolase</keyword>
<name>A0AAJ7DUY2_9HYME</name>
<dbReference type="RefSeq" id="XP_011497354.1">
    <property type="nucleotide sequence ID" value="XM_011499052.1"/>
</dbReference>
<dbReference type="GeneID" id="105361779"/>
<dbReference type="InterPro" id="IPR045357">
    <property type="entry name" value="Aminopeptidase_N-like_N"/>
</dbReference>
<dbReference type="GO" id="GO:0005737">
    <property type="term" value="C:cytoplasm"/>
    <property type="evidence" value="ECO:0007669"/>
    <property type="project" value="TreeGrafter"/>
</dbReference>
<evidence type="ECO:0000313" key="7">
    <source>
        <dbReference type="Proteomes" id="UP000695007"/>
    </source>
</evidence>
<dbReference type="Pfam" id="PF17900">
    <property type="entry name" value="Peptidase_M1_N"/>
    <property type="match status" value="1"/>
</dbReference>
<evidence type="ECO:0000256" key="2">
    <source>
        <dbReference type="SAM" id="MobiDB-lite"/>
    </source>
</evidence>
<dbReference type="InterPro" id="IPR050344">
    <property type="entry name" value="Peptidase_M1_aminopeptidases"/>
</dbReference>
<keyword evidence="3" id="KW-0812">Transmembrane</keyword>
<dbReference type="PANTHER" id="PTHR11533:SF294">
    <property type="entry name" value="THYROTROPIN-RELEASING HORMONE-DEGRADING ECTOENZYME"/>
    <property type="match status" value="1"/>
</dbReference>
<dbReference type="GO" id="GO:0016020">
    <property type="term" value="C:membrane"/>
    <property type="evidence" value="ECO:0007669"/>
    <property type="project" value="TreeGrafter"/>
</dbReference>
<feature type="domain" description="ERAP1-like C-terminal" evidence="5">
    <location>
        <begin position="722"/>
        <end position="1020"/>
    </location>
</feature>
<dbReference type="GO" id="GO:0008237">
    <property type="term" value="F:metallopeptidase activity"/>
    <property type="evidence" value="ECO:0007669"/>
    <property type="project" value="InterPro"/>
</dbReference>
<keyword evidence="8" id="KW-0645">Protease</keyword>
<dbReference type="GO" id="GO:0008270">
    <property type="term" value="F:zinc ion binding"/>
    <property type="evidence" value="ECO:0007669"/>
    <property type="project" value="InterPro"/>
</dbReference>
<dbReference type="InterPro" id="IPR027268">
    <property type="entry name" value="Peptidase_M4/M1_CTD_sf"/>
</dbReference>
<feature type="domain" description="Peptidase M1 membrane alanine aminopeptidase" evidence="4">
    <location>
        <begin position="439"/>
        <end position="627"/>
    </location>
</feature>
<feature type="transmembrane region" description="Helical" evidence="3">
    <location>
        <begin position="53"/>
        <end position="74"/>
    </location>
</feature>
<dbReference type="InterPro" id="IPR024571">
    <property type="entry name" value="ERAP1-like_C_dom"/>
</dbReference>
<organism evidence="7 8">
    <name type="scientific">Ceratosolen solmsi marchali</name>
    <dbReference type="NCBI Taxonomy" id="326594"/>
    <lineage>
        <taxon>Eukaryota</taxon>
        <taxon>Metazoa</taxon>
        <taxon>Ecdysozoa</taxon>
        <taxon>Arthropoda</taxon>
        <taxon>Hexapoda</taxon>
        <taxon>Insecta</taxon>
        <taxon>Pterygota</taxon>
        <taxon>Neoptera</taxon>
        <taxon>Endopterygota</taxon>
        <taxon>Hymenoptera</taxon>
        <taxon>Apocrita</taxon>
        <taxon>Proctotrupomorpha</taxon>
        <taxon>Chalcidoidea</taxon>
        <taxon>Agaonidae</taxon>
        <taxon>Agaoninae</taxon>
        <taxon>Ceratosolen</taxon>
    </lineage>
</organism>
<dbReference type="GO" id="GO:0004177">
    <property type="term" value="F:aminopeptidase activity"/>
    <property type="evidence" value="ECO:0007669"/>
    <property type="project" value="UniProtKB-KW"/>
</dbReference>
<dbReference type="Pfam" id="PF01433">
    <property type="entry name" value="Peptidase_M1"/>
    <property type="match status" value="1"/>
</dbReference>
<evidence type="ECO:0000256" key="3">
    <source>
        <dbReference type="SAM" id="Phobius"/>
    </source>
</evidence>
<dbReference type="Gene3D" id="2.60.40.1730">
    <property type="entry name" value="tricorn interacting facor f3 domain"/>
    <property type="match status" value="2"/>
</dbReference>
<keyword evidence="3" id="KW-1133">Transmembrane helix</keyword>
<keyword evidence="7" id="KW-1185">Reference proteome</keyword>
<dbReference type="KEGG" id="csol:105361779"/>
<dbReference type="GO" id="GO:0005615">
    <property type="term" value="C:extracellular space"/>
    <property type="evidence" value="ECO:0007669"/>
    <property type="project" value="TreeGrafter"/>
</dbReference>
<dbReference type="Pfam" id="PF11838">
    <property type="entry name" value="ERAP1_C"/>
    <property type="match status" value="1"/>
</dbReference>
<evidence type="ECO:0000259" key="6">
    <source>
        <dbReference type="Pfam" id="PF17900"/>
    </source>
</evidence>
<accession>A0AAJ7DUY2</accession>
<dbReference type="AlphaFoldDB" id="A0AAJ7DUY2"/>
<feature type="domain" description="Aminopeptidase N-like N-terminal" evidence="6">
    <location>
        <begin position="241"/>
        <end position="374"/>
    </location>
</feature>
<evidence type="ECO:0000256" key="1">
    <source>
        <dbReference type="ARBA" id="ARBA00010136"/>
    </source>
</evidence>